<accession>A0A914DHL9</accession>
<dbReference type="Proteomes" id="UP000887540">
    <property type="component" value="Unplaced"/>
</dbReference>
<keyword evidence="1" id="KW-0812">Transmembrane</keyword>
<name>A0A914DHL9_9BILA</name>
<organism evidence="2 3">
    <name type="scientific">Acrobeloides nanus</name>
    <dbReference type="NCBI Taxonomy" id="290746"/>
    <lineage>
        <taxon>Eukaryota</taxon>
        <taxon>Metazoa</taxon>
        <taxon>Ecdysozoa</taxon>
        <taxon>Nematoda</taxon>
        <taxon>Chromadorea</taxon>
        <taxon>Rhabditida</taxon>
        <taxon>Tylenchina</taxon>
        <taxon>Cephalobomorpha</taxon>
        <taxon>Cephaloboidea</taxon>
        <taxon>Cephalobidae</taxon>
        <taxon>Acrobeloides</taxon>
    </lineage>
</organism>
<protein>
    <submittedName>
        <fullName evidence="3">Uncharacterized protein</fullName>
    </submittedName>
</protein>
<keyword evidence="1" id="KW-0472">Membrane</keyword>
<evidence type="ECO:0000313" key="2">
    <source>
        <dbReference type="Proteomes" id="UP000887540"/>
    </source>
</evidence>
<reference evidence="3" key="1">
    <citation type="submission" date="2022-11" db="UniProtKB">
        <authorList>
            <consortium name="WormBaseParasite"/>
        </authorList>
    </citation>
    <scope>IDENTIFICATION</scope>
</reference>
<dbReference type="AlphaFoldDB" id="A0A914DHL9"/>
<feature type="transmembrane region" description="Helical" evidence="1">
    <location>
        <begin position="61"/>
        <end position="82"/>
    </location>
</feature>
<proteinExistence type="predicted"/>
<dbReference type="WBParaSite" id="ACRNAN_scaffold2498.g23654.t1">
    <property type="protein sequence ID" value="ACRNAN_scaffold2498.g23654.t1"/>
    <property type="gene ID" value="ACRNAN_scaffold2498.g23654"/>
</dbReference>
<evidence type="ECO:0000313" key="3">
    <source>
        <dbReference type="WBParaSite" id="ACRNAN_scaffold2498.g23654.t1"/>
    </source>
</evidence>
<keyword evidence="2" id="KW-1185">Reference proteome</keyword>
<keyword evidence="1" id="KW-1133">Transmembrane helix</keyword>
<sequence length="148" mass="17212">MVLYVATFLIFLMVYLQHCTRFLEKRKRVQQLMFAGASALCVTYYTIMNLLTWFSYFRARTLLIGTGDCVYLVCCSFSLFLYSSTCGDFKKEFEKSVFGRFLSVYTPIDAETPKTIKEMAEGVNEQLEEEYEPDEKDVLAEIELFNVP</sequence>
<feature type="transmembrane region" description="Helical" evidence="1">
    <location>
        <begin position="32"/>
        <end position="54"/>
    </location>
</feature>
<evidence type="ECO:0000256" key="1">
    <source>
        <dbReference type="SAM" id="Phobius"/>
    </source>
</evidence>